<comment type="caution">
    <text evidence="9">The sequence shown here is derived from an EMBL/GenBank/DDBJ whole genome shotgun (WGS) entry which is preliminary data.</text>
</comment>
<keyword evidence="5 7" id="KW-0472">Membrane</keyword>
<dbReference type="PANTHER" id="PTHR30572:SF4">
    <property type="entry name" value="ABC TRANSPORTER PERMEASE YTRF"/>
    <property type="match status" value="1"/>
</dbReference>
<feature type="transmembrane region" description="Helical" evidence="7">
    <location>
        <begin position="246"/>
        <end position="271"/>
    </location>
</feature>
<feature type="transmembrane region" description="Helical" evidence="7">
    <location>
        <begin position="12"/>
        <end position="35"/>
    </location>
</feature>
<feature type="transmembrane region" description="Helical" evidence="7">
    <location>
        <begin position="668"/>
        <end position="695"/>
    </location>
</feature>
<feature type="transmembrane region" description="Helical" evidence="7">
    <location>
        <begin position="335"/>
        <end position="361"/>
    </location>
</feature>
<dbReference type="Proteomes" id="UP000239203">
    <property type="component" value="Unassembled WGS sequence"/>
</dbReference>
<dbReference type="GO" id="GO:0005886">
    <property type="term" value="C:plasma membrane"/>
    <property type="evidence" value="ECO:0007669"/>
    <property type="project" value="UniProtKB-SubCell"/>
</dbReference>
<evidence type="ECO:0000256" key="6">
    <source>
        <dbReference type="ARBA" id="ARBA00038076"/>
    </source>
</evidence>
<reference evidence="9 10" key="1">
    <citation type="submission" date="2018-02" db="EMBL/GenBank/DDBJ databases">
        <title>Genomic Encyclopedia of Archaeal and Bacterial Type Strains, Phase II (KMG-II): from individual species to whole genera.</title>
        <authorList>
            <person name="Goeker M."/>
        </authorList>
    </citation>
    <scope>NUCLEOTIDE SEQUENCE [LARGE SCALE GENOMIC DNA]</scope>
    <source>
        <strain evidence="9 10">YU 961-1</strain>
    </source>
</reference>
<keyword evidence="4 7" id="KW-1133">Transmembrane helix</keyword>
<feature type="transmembrane region" description="Helical" evidence="7">
    <location>
        <begin position="417"/>
        <end position="441"/>
    </location>
</feature>
<feature type="domain" description="ABC3 transporter permease C-terminal" evidence="8">
    <location>
        <begin position="250"/>
        <end position="367"/>
    </location>
</feature>
<feature type="transmembrane region" description="Helical" evidence="7">
    <location>
        <begin position="765"/>
        <end position="791"/>
    </location>
</feature>
<feature type="transmembrane region" description="Helical" evidence="7">
    <location>
        <begin position="389"/>
        <end position="411"/>
    </location>
</feature>
<name>A0A2S6H1H4_9PSEU</name>
<evidence type="ECO:0000256" key="1">
    <source>
        <dbReference type="ARBA" id="ARBA00004651"/>
    </source>
</evidence>
<evidence type="ECO:0000256" key="4">
    <source>
        <dbReference type="ARBA" id="ARBA00022989"/>
    </source>
</evidence>
<evidence type="ECO:0000256" key="2">
    <source>
        <dbReference type="ARBA" id="ARBA00022475"/>
    </source>
</evidence>
<dbReference type="InterPro" id="IPR050250">
    <property type="entry name" value="Macrolide_Exporter_MacB"/>
</dbReference>
<comment type="subcellular location">
    <subcellularLocation>
        <location evidence="1">Cell membrane</location>
        <topology evidence="1">Multi-pass membrane protein</topology>
    </subcellularLocation>
</comment>
<keyword evidence="10" id="KW-1185">Reference proteome</keyword>
<dbReference type="InterPro" id="IPR003838">
    <property type="entry name" value="ABC3_permease_C"/>
</dbReference>
<protein>
    <submittedName>
        <fullName evidence="9">Putative ABC transport system permease protein</fullName>
    </submittedName>
</protein>
<dbReference type="PANTHER" id="PTHR30572">
    <property type="entry name" value="MEMBRANE COMPONENT OF TRANSPORTER-RELATED"/>
    <property type="match status" value="1"/>
</dbReference>
<evidence type="ECO:0000256" key="3">
    <source>
        <dbReference type="ARBA" id="ARBA00022692"/>
    </source>
</evidence>
<feature type="domain" description="ABC3 transporter permease C-terminal" evidence="8">
    <location>
        <begin position="676"/>
        <end position="793"/>
    </location>
</feature>
<comment type="similarity">
    <text evidence="6">Belongs to the ABC-4 integral membrane protein family.</text>
</comment>
<dbReference type="AlphaFoldDB" id="A0A2S6H1H4"/>
<sequence>MLSVRTLRHRWVSLVGTFVALGLGVAILAMSGLVMSSARAKVPERYSGAAVLVASPEVSQEDNAFTPSRPWSTEVGGDLVDRVSSVPGVARAVEDRSFYAQAVIDGRPVGGASAEALGHNWNSSTLASYRVEGAAPARDDEVVLDRSLGLAPGSRVSLLTSAGPSGFTVSGTVDADAYFVTEAVAERLSGGLRVIGLDLSPGADEKAVVAAVRAVVGDRGRVLSGEARAELEVRGEAKVRWIGDQVLTAMGGLGAFVCVFMVASTFAFAVSQRRREFGLLRLVGATPRQVRVLVFGEALVVGVLAGLAGVALGAASAPVVGGLLVDAGLEPAGFAISYGFFPLAGASGIGVVVAMLGVWAASRRAGRVRPIEALRTAEVDPKPMTRARWIGGGVAMAVGVGLFLLTATGVAEDLLNAPLYAAMALIVGLTLLGPVVLPPLVRLVPATLVRESALTAIRRTTSTVSPVLITVVFAVLVSGMFSLTVTGVSLEKSMAIGPSTVVSARDTPGLSDEVVSTVGGASLLPTTLYTGSNDHLDAVGVSPEAFAKAHQGLSVVEGSLNDLTGTDTMAVNSPTASRMAWHPGSTADITFADGSTTKLRVVAVFSKTSAAASALVTRETVRTHDPSALTSAIYVDHPVVGADWPALGAQVMTRAEYAEFTEAEDNRLVGIFVTLLLAMSLGYSALAIVNTLVMATADRASDFRVLRLAGATRRQVLGSVAAESALAVAIGSLLGVVVAFATLATLTSGVAHNLPDADVSFSPPWGVLAGTVALCLALAVGAGLFSANSALKADRAVHRMRSFGRASRGRPLG</sequence>
<gene>
    <name evidence="9" type="ORF">CLV40_101455</name>
</gene>
<dbReference type="EMBL" id="PTIX01000001">
    <property type="protein sequence ID" value="PPK71266.1"/>
    <property type="molecule type" value="Genomic_DNA"/>
</dbReference>
<evidence type="ECO:0000256" key="5">
    <source>
        <dbReference type="ARBA" id="ARBA00023136"/>
    </source>
</evidence>
<organism evidence="9 10">
    <name type="scientific">Actinokineospora auranticolor</name>
    <dbReference type="NCBI Taxonomy" id="155976"/>
    <lineage>
        <taxon>Bacteria</taxon>
        <taxon>Bacillati</taxon>
        <taxon>Actinomycetota</taxon>
        <taxon>Actinomycetes</taxon>
        <taxon>Pseudonocardiales</taxon>
        <taxon>Pseudonocardiaceae</taxon>
        <taxon>Actinokineospora</taxon>
    </lineage>
</organism>
<dbReference type="GO" id="GO:0022857">
    <property type="term" value="F:transmembrane transporter activity"/>
    <property type="evidence" value="ECO:0007669"/>
    <property type="project" value="TreeGrafter"/>
</dbReference>
<dbReference type="RefSeq" id="WP_104476340.1">
    <property type="nucleotide sequence ID" value="NZ_CP154825.1"/>
</dbReference>
<feature type="transmembrane region" description="Helical" evidence="7">
    <location>
        <begin position="462"/>
        <end position="483"/>
    </location>
</feature>
<evidence type="ECO:0000313" key="10">
    <source>
        <dbReference type="Proteomes" id="UP000239203"/>
    </source>
</evidence>
<keyword evidence="2" id="KW-1003">Cell membrane</keyword>
<feature type="transmembrane region" description="Helical" evidence="7">
    <location>
        <begin position="292"/>
        <end position="315"/>
    </location>
</feature>
<feature type="transmembrane region" description="Helical" evidence="7">
    <location>
        <begin position="716"/>
        <end position="745"/>
    </location>
</feature>
<keyword evidence="3 7" id="KW-0812">Transmembrane</keyword>
<dbReference type="Pfam" id="PF02687">
    <property type="entry name" value="FtsX"/>
    <property type="match status" value="2"/>
</dbReference>
<evidence type="ECO:0000313" key="9">
    <source>
        <dbReference type="EMBL" id="PPK71266.1"/>
    </source>
</evidence>
<accession>A0A2S6H1H4</accession>
<evidence type="ECO:0000256" key="7">
    <source>
        <dbReference type="SAM" id="Phobius"/>
    </source>
</evidence>
<proteinExistence type="inferred from homology"/>
<dbReference type="OrthoDB" id="3223244at2"/>
<evidence type="ECO:0000259" key="8">
    <source>
        <dbReference type="Pfam" id="PF02687"/>
    </source>
</evidence>